<dbReference type="EMBL" id="PQXK01000451">
    <property type="protein sequence ID" value="TGO31656.1"/>
    <property type="molecule type" value="Genomic_DNA"/>
</dbReference>
<evidence type="ECO:0000313" key="2">
    <source>
        <dbReference type="Proteomes" id="UP000297814"/>
    </source>
</evidence>
<dbReference type="Proteomes" id="UP000297814">
    <property type="component" value="Unassembled WGS sequence"/>
</dbReference>
<sequence>MDSSHCEAISIGSIGSIGGILVLVVPRVLDPATEDLQEMNRGKCLEPLKLKNRRGVSVSRE</sequence>
<evidence type="ECO:0000313" key="1">
    <source>
        <dbReference type="EMBL" id="TGO31656.1"/>
    </source>
</evidence>
<gene>
    <name evidence="1" type="ORF">BHYA_0454g00030</name>
</gene>
<reference evidence="1 2" key="1">
    <citation type="submission" date="2017-12" db="EMBL/GenBank/DDBJ databases">
        <title>Comparative genomics of Botrytis spp.</title>
        <authorList>
            <person name="Valero-Jimenez C.A."/>
            <person name="Tapia P."/>
            <person name="Veloso J."/>
            <person name="Silva-Moreno E."/>
            <person name="Staats M."/>
            <person name="Valdes J.H."/>
            <person name="Van Kan J.A.L."/>
        </authorList>
    </citation>
    <scope>NUCLEOTIDE SEQUENCE [LARGE SCALE GENOMIC DNA]</scope>
    <source>
        <strain evidence="1 2">Bh0001</strain>
    </source>
</reference>
<comment type="caution">
    <text evidence="1">The sequence shown here is derived from an EMBL/GenBank/DDBJ whole genome shotgun (WGS) entry which is preliminary data.</text>
</comment>
<accession>A0A4Z1G3R6</accession>
<dbReference type="AlphaFoldDB" id="A0A4Z1G3R6"/>
<name>A0A4Z1G3R6_9HELO</name>
<organism evidence="1 2">
    <name type="scientific">Botrytis hyacinthi</name>
    <dbReference type="NCBI Taxonomy" id="278943"/>
    <lineage>
        <taxon>Eukaryota</taxon>
        <taxon>Fungi</taxon>
        <taxon>Dikarya</taxon>
        <taxon>Ascomycota</taxon>
        <taxon>Pezizomycotina</taxon>
        <taxon>Leotiomycetes</taxon>
        <taxon>Helotiales</taxon>
        <taxon>Sclerotiniaceae</taxon>
        <taxon>Botrytis</taxon>
    </lineage>
</organism>
<keyword evidence="2" id="KW-1185">Reference proteome</keyword>
<protein>
    <submittedName>
        <fullName evidence="1">Uncharacterized protein</fullName>
    </submittedName>
</protein>
<proteinExistence type="predicted"/>